<keyword evidence="1" id="KW-0812">Transmembrane</keyword>
<evidence type="ECO:0000259" key="2">
    <source>
        <dbReference type="Pfam" id="PF00188"/>
    </source>
</evidence>
<gene>
    <name evidence="3" type="ORF">COZ82_02025</name>
</gene>
<dbReference type="InterPro" id="IPR035940">
    <property type="entry name" value="CAP_sf"/>
</dbReference>
<dbReference type="SUPFAM" id="SSF55797">
    <property type="entry name" value="PR-1-like"/>
    <property type="match status" value="1"/>
</dbReference>
<proteinExistence type="predicted"/>
<dbReference type="AlphaFoldDB" id="A0A2M7INX9"/>
<evidence type="ECO:0000256" key="1">
    <source>
        <dbReference type="SAM" id="Phobius"/>
    </source>
</evidence>
<reference evidence="4" key="1">
    <citation type="submission" date="2017-09" db="EMBL/GenBank/DDBJ databases">
        <title>Depth-based differentiation of microbial function through sediment-hosted aquifers and enrichment of novel symbionts in the deep terrestrial subsurface.</title>
        <authorList>
            <person name="Probst A.J."/>
            <person name="Ladd B."/>
            <person name="Jarett J.K."/>
            <person name="Geller-Mcgrath D.E."/>
            <person name="Sieber C.M.K."/>
            <person name="Emerson J.B."/>
            <person name="Anantharaman K."/>
            <person name="Thomas B.C."/>
            <person name="Malmstrom R."/>
            <person name="Stieglmeier M."/>
            <person name="Klingl A."/>
            <person name="Woyke T."/>
            <person name="Ryan C.M."/>
            <person name="Banfield J.F."/>
        </authorList>
    </citation>
    <scope>NUCLEOTIDE SEQUENCE [LARGE SCALE GENOMIC DNA]</scope>
</reference>
<dbReference type="CDD" id="cd05379">
    <property type="entry name" value="CAP_bacterial"/>
    <property type="match status" value="1"/>
</dbReference>
<evidence type="ECO:0000313" key="4">
    <source>
        <dbReference type="Proteomes" id="UP000230837"/>
    </source>
</evidence>
<protein>
    <recommendedName>
        <fullName evidence="2">SCP domain-containing protein</fullName>
    </recommendedName>
</protein>
<evidence type="ECO:0000313" key="3">
    <source>
        <dbReference type="EMBL" id="PIW96985.1"/>
    </source>
</evidence>
<feature type="transmembrane region" description="Helical" evidence="1">
    <location>
        <begin position="21"/>
        <end position="41"/>
    </location>
</feature>
<name>A0A2M7INX9_9BACT</name>
<keyword evidence="1" id="KW-0472">Membrane</keyword>
<dbReference type="Proteomes" id="UP000230837">
    <property type="component" value="Unassembled WGS sequence"/>
</dbReference>
<keyword evidence="1" id="KW-1133">Transmembrane helix</keyword>
<feature type="domain" description="SCP" evidence="2">
    <location>
        <begin position="65"/>
        <end position="182"/>
    </location>
</feature>
<accession>A0A2M7INX9</accession>
<dbReference type="PANTHER" id="PTHR31157">
    <property type="entry name" value="SCP DOMAIN-CONTAINING PROTEIN"/>
    <property type="match status" value="1"/>
</dbReference>
<feature type="transmembrane region" description="Helical" evidence="1">
    <location>
        <begin position="365"/>
        <end position="389"/>
    </location>
</feature>
<comment type="caution">
    <text evidence="3">The sequence shown here is derived from an EMBL/GenBank/DDBJ whole genome shotgun (WGS) entry which is preliminary data.</text>
</comment>
<organism evidence="3 4">
    <name type="scientific">Candidatus Kaiserbacteria bacterium CG_4_8_14_3_um_filter_38_9</name>
    <dbReference type="NCBI Taxonomy" id="1974599"/>
    <lineage>
        <taxon>Bacteria</taxon>
        <taxon>Candidatus Kaiseribacteriota</taxon>
    </lineage>
</organism>
<dbReference type="PANTHER" id="PTHR31157:SF1">
    <property type="entry name" value="SCP DOMAIN-CONTAINING PROTEIN"/>
    <property type="match status" value="1"/>
</dbReference>
<sequence length="390" mass="42799">MYQKIKDHLIPHQGNNFAPPILQKTAMLGMLGLVLLSFLVANFQALLWQSSSWLVGAVLPAIVTDLTNQERANLVLPLLKRNPILDQAAQLKANDMAVNGYFAHNSPTGITPWYWFGQVGYLFTYAGENLAVHFSDSDEVVSAWMASPTHRANIVNSNYTEIGIGTARGIYQGYETVFVVQLFGRPAMKSLLPLITKKESINEQPSVITDISTTSESVLANNDLSLKILGAEVTTPTSTPLVVKDEDEKAVTLVTNNVPVLSDQDMGSPQTADVANLKPEIVVDNDNFIMYLDTISTSTNLTPLPVELLANNTTGTTTPIIARLATKPNNILQLLYLIIGFFTISCLLLSVLIEWRKQQLLQVFYGVLLLFLMSGLFYIHVTITAGAMVV</sequence>
<feature type="transmembrane region" description="Helical" evidence="1">
    <location>
        <begin position="334"/>
        <end position="353"/>
    </location>
</feature>
<dbReference type="InterPro" id="IPR014044">
    <property type="entry name" value="CAP_dom"/>
</dbReference>
<dbReference type="Gene3D" id="3.40.33.10">
    <property type="entry name" value="CAP"/>
    <property type="match status" value="1"/>
</dbReference>
<dbReference type="Pfam" id="PF00188">
    <property type="entry name" value="CAP"/>
    <property type="match status" value="1"/>
</dbReference>
<dbReference type="EMBL" id="PFHR01000112">
    <property type="protein sequence ID" value="PIW96985.1"/>
    <property type="molecule type" value="Genomic_DNA"/>
</dbReference>